<dbReference type="PANTHER" id="PTHR43581">
    <property type="entry name" value="ATP/GTP PHOSPHATASE"/>
    <property type="match status" value="1"/>
</dbReference>
<name>A0A939ESC4_9BACT</name>
<dbReference type="EMBL" id="JAFLQZ010000001">
    <property type="protein sequence ID" value="MBO0356446.1"/>
    <property type="molecule type" value="Genomic_DNA"/>
</dbReference>
<dbReference type="Pfam" id="PF13476">
    <property type="entry name" value="AAA_23"/>
    <property type="match status" value="1"/>
</dbReference>
<feature type="domain" description="Rad50/SbcC-type AAA" evidence="2">
    <location>
        <begin position="41"/>
        <end position="102"/>
    </location>
</feature>
<proteinExistence type="predicted"/>
<dbReference type="InterPro" id="IPR038729">
    <property type="entry name" value="Rad50/SbcC_AAA"/>
</dbReference>
<accession>A0A939ESC4</accession>
<dbReference type="SUPFAM" id="SSF52540">
    <property type="entry name" value="P-loop containing nucleoside triphosphate hydrolases"/>
    <property type="match status" value="1"/>
</dbReference>
<dbReference type="InterPro" id="IPR051396">
    <property type="entry name" value="Bact_Antivir_Def_Nuclease"/>
</dbReference>
<dbReference type="Proteomes" id="UP000664144">
    <property type="component" value="Unassembled WGS sequence"/>
</dbReference>
<dbReference type="AlphaFoldDB" id="A0A939ESC4"/>
<protein>
    <submittedName>
        <fullName evidence="3">AAA family ATPase</fullName>
    </submittedName>
</protein>
<feature type="domain" description="ATPase AAA-type core" evidence="1">
    <location>
        <begin position="278"/>
        <end position="363"/>
    </location>
</feature>
<dbReference type="PANTHER" id="PTHR43581:SF4">
    <property type="entry name" value="ATP_GTP PHOSPHATASE"/>
    <property type="match status" value="1"/>
</dbReference>
<gene>
    <name evidence="3" type="ORF">J0X19_00680</name>
</gene>
<comment type="caution">
    <text evidence="3">The sequence shown here is derived from an EMBL/GenBank/DDBJ whole genome shotgun (WGS) entry which is preliminary data.</text>
</comment>
<evidence type="ECO:0000259" key="1">
    <source>
        <dbReference type="Pfam" id="PF13304"/>
    </source>
</evidence>
<dbReference type="GO" id="GO:0006302">
    <property type="term" value="P:double-strand break repair"/>
    <property type="evidence" value="ECO:0007669"/>
    <property type="project" value="InterPro"/>
</dbReference>
<dbReference type="GO" id="GO:0005524">
    <property type="term" value="F:ATP binding"/>
    <property type="evidence" value="ECO:0007669"/>
    <property type="project" value="InterPro"/>
</dbReference>
<sequence>MAARLVLQLLWRIIELGALWLPCPFIMPEKTQTPPPAYFLSLSLENVRSFGEKQTISFARPDGRPAQWTIILGDNGVGKTTVLKSLAALMPTEQPPPAGKYGPAYFSFRRPEWQLRRNKGEKPTFMYFTARGGALLSDPDWLEKASREIGMILEFLSPSSKLRSSNEFMDKDYPEAKTIICYGYGAGRSIGNSTLGQVQDMADTCISLFNDKADLLNPEEWFLQADYRVKSDSYDRRTKQNFIQLHTALLKVLEDVDMIKVSPATSGGNPEQGLQFHTPYGWVRLRDMSLGYQTLAVWLTDFASKLFIRYPDSPNPLEEPAIVLIDEIDLHLHPSWQRKLIGFLSGIFKNTQFIATAHSPLVVQAAGDQPSGANVVLLKREGDQTIVYQGEDLPDVRSWRLDQILSSELFDEVPAHSPDTEKKLQRRDALLAKSRLSASEKKELTELNEWDNMQPVGDSQPERKAADVLRELARKLGKQDLLD</sequence>
<evidence type="ECO:0000259" key="2">
    <source>
        <dbReference type="Pfam" id="PF13476"/>
    </source>
</evidence>
<dbReference type="GO" id="GO:0016887">
    <property type="term" value="F:ATP hydrolysis activity"/>
    <property type="evidence" value="ECO:0007669"/>
    <property type="project" value="InterPro"/>
</dbReference>
<reference evidence="3" key="1">
    <citation type="submission" date="2021-03" db="EMBL/GenBank/DDBJ databases">
        <authorList>
            <person name="Kim M.K."/>
        </authorList>
    </citation>
    <scope>NUCLEOTIDE SEQUENCE</scope>
    <source>
        <strain evidence="3">BT186</strain>
    </source>
</reference>
<organism evidence="3 4">
    <name type="scientific">Hymenobacter telluris</name>
    <dbReference type="NCBI Taxonomy" id="2816474"/>
    <lineage>
        <taxon>Bacteria</taxon>
        <taxon>Pseudomonadati</taxon>
        <taxon>Bacteroidota</taxon>
        <taxon>Cytophagia</taxon>
        <taxon>Cytophagales</taxon>
        <taxon>Hymenobacteraceae</taxon>
        <taxon>Hymenobacter</taxon>
    </lineage>
</organism>
<evidence type="ECO:0000313" key="3">
    <source>
        <dbReference type="EMBL" id="MBO0356446.1"/>
    </source>
</evidence>
<dbReference type="RefSeq" id="WP_206979955.1">
    <property type="nucleotide sequence ID" value="NZ_JAFLQZ010000001.1"/>
</dbReference>
<evidence type="ECO:0000313" key="4">
    <source>
        <dbReference type="Proteomes" id="UP000664144"/>
    </source>
</evidence>
<keyword evidence="4" id="KW-1185">Reference proteome</keyword>
<dbReference type="Gene3D" id="3.40.50.300">
    <property type="entry name" value="P-loop containing nucleotide triphosphate hydrolases"/>
    <property type="match status" value="2"/>
</dbReference>
<dbReference type="Pfam" id="PF13304">
    <property type="entry name" value="AAA_21"/>
    <property type="match status" value="1"/>
</dbReference>
<dbReference type="InterPro" id="IPR003959">
    <property type="entry name" value="ATPase_AAA_core"/>
</dbReference>
<dbReference type="InterPro" id="IPR027417">
    <property type="entry name" value="P-loop_NTPase"/>
</dbReference>